<keyword evidence="3" id="KW-1185">Reference proteome</keyword>
<protein>
    <submittedName>
        <fullName evidence="2">SusD/RagB family nutrient-binding outer membrane lipoprotein</fullName>
    </submittedName>
</protein>
<dbReference type="SUPFAM" id="SSF48452">
    <property type="entry name" value="TPR-like"/>
    <property type="match status" value="1"/>
</dbReference>
<feature type="chain" id="PRO_5032626597" evidence="1">
    <location>
        <begin position="19"/>
        <end position="474"/>
    </location>
</feature>
<dbReference type="Pfam" id="PF12771">
    <property type="entry name" value="SusD-like_2"/>
    <property type="match status" value="1"/>
</dbReference>
<dbReference type="Proteomes" id="UP000595426">
    <property type="component" value="Chromosome"/>
</dbReference>
<reference evidence="2 3" key="1">
    <citation type="submission" date="2020-12" db="EMBL/GenBank/DDBJ databases">
        <title>FDA dAtabase for Regulatory Grade micrObial Sequences (FDA-ARGOS): Supporting development and validation of Infectious Disease Dx tests.</title>
        <authorList>
            <person name="Kerrigan L."/>
            <person name="Long C."/>
            <person name="Tallon L."/>
            <person name="Sadzewicz L."/>
            <person name="Zhao X."/>
            <person name="Boylan J."/>
            <person name="Ott S."/>
            <person name="Bowen H."/>
            <person name="Vavikolanu K."/>
            <person name="Mehta A."/>
            <person name="Aluvathingal J."/>
            <person name="Nadendla S."/>
            <person name="Yan Y."/>
            <person name="Sichtig H."/>
        </authorList>
    </citation>
    <scope>NUCLEOTIDE SEQUENCE [LARGE SCALE GENOMIC DNA]</scope>
    <source>
        <strain evidence="2 3">FDAARGOS_1031</strain>
    </source>
</reference>
<gene>
    <name evidence="2" type="ORF">I6H88_06430</name>
</gene>
<dbReference type="PROSITE" id="PS51257">
    <property type="entry name" value="PROKAR_LIPOPROTEIN"/>
    <property type="match status" value="1"/>
</dbReference>
<feature type="signal peptide" evidence="1">
    <location>
        <begin position="1"/>
        <end position="18"/>
    </location>
</feature>
<keyword evidence="1" id="KW-0732">Signal</keyword>
<dbReference type="GeneID" id="93134136"/>
<name>A0A7T7V1M4_9FLAO</name>
<dbReference type="InterPro" id="IPR041662">
    <property type="entry name" value="SusD-like_2"/>
</dbReference>
<keyword evidence="2" id="KW-0449">Lipoprotein</keyword>
<evidence type="ECO:0000313" key="3">
    <source>
        <dbReference type="Proteomes" id="UP000595426"/>
    </source>
</evidence>
<dbReference type="EMBL" id="CP067018">
    <property type="protein sequence ID" value="QQN60212.1"/>
    <property type="molecule type" value="Genomic_DNA"/>
</dbReference>
<dbReference type="OrthoDB" id="725917at2"/>
<dbReference type="InterPro" id="IPR011990">
    <property type="entry name" value="TPR-like_helical_dom_sf"/>
</dbReference>
<evidence type="ECO:0000313" key="2">
    <source>
        <dbReference type="EMBL" id="QQN60212.1"/>
    </source>
</evidence>
<proteinExistence type="predicted"/>
<dbReference type="RefSeq" id="WP_034870949.1">
    <property type="nucleotide sequence ID" value="NZ_CBCSDR010000004.1"/>
</dbReference>
<dbReference type="AlphaFoldDB" id="A0A7T7V1M4"/>
<dbReference type="Gene3D" id="1.25.40.390">
    <property type="match status" value="1"/>
</dbReference>
<organism evidence="2 3">
    <name type="scientific">Elizabethkingia bruuniana</name>
    <dbReference type="NCBI Taxonomy" id="1756149"/>
    <lineage>
        <taxon>Bacteria</taxon>
        <taxon>Pseudomonadati</taxon>
        <taxon>Bacteroidota</taxon>
        <taxon>Flavobacteriia</taxon>
        <taxon>Flavobacteriales</taxon>
        <taxon>Weeksellaceae</taxon>
        <taxon>Elizabethkingia</taxon>
    </lineage>
</organism>
<evidence type="ECO:0000256" key="1">
    <source>
        <dbReference type="SAM" id="SignalP"/>
    </source>
</evidence>
<accession>A0A7T7V1M4</accession>
<sequence>MKKKILLLSILGVLSSCGSDMTSLNEDPKTATNVSANNVFAGGVLGTSDQMNTSSMNSNQFRMFVQQLADVEYLEGGAYKVRKRSLPDSQWDALYSQLQNFENAKVAVKRDGGDAAVVANKLAATEIMEIYCYQTLVDTFGDVPYSQALNPAYTSPKYDDAKSIYVDLLKRLDAVVATINPSAGAYGNDDFLYKGNMSKWIKFAAALKIKMGINLADSDAALSKTAVESGYQLGTFANQSESARIQYNSTGIYTSPSYRDLAQSGRVDYCLSNIYLAGLTADNDPRISSYFTTVGGVFKAGKFGTTNPTAASDLSLIKPSVYAPDSYGYFSDYIEIEFILAEAAARGYAVGADAATHFKNALSASLDLWGVAAADKATYLAANDYNSLPGTFREKIGTQAWHSMYNRGFEAWTFFRRLDYPKLTTQNPTSDPIPMRLPYPTKESSINSTNMYDAINKLPSKSDSQGDRVFWDKN</sequence>